<reference evidence="2" key="1">
    <citation type="submission" date="2021-12" db="EMBL/GenBank/DDBJ databases">
        <authorList>
            <person name="King R."/>
        </authorList>
    </citation>
    <scope>NUCLEOTIDE SEQUENCE</scope>
</reference>
<gene>
    <name evidence="2" type="ORF">CHILSU_LOCUS3786</name>
</gene>
<accession>A0ABN8L770</accession>
<proteinExistence type="predicted"/>
<evidence type="ECO:0000313" key="3">
    <source>
        <dbReference type="Proteomes" id="UP001153292"/>
    </source>
</evidence>
<organism evidence="2 3">
    <name type="scientific">Chilo suppressalis</name>
    <name type="common">Asiatic rice borer moth</name>
    <dbReference type="NCBI Taxonomy" id="168631"/>
    <lineage>
        <taxon>Eukaryota</taxon>
        <taxon>Metazoa</taxon>
        <taxon>Ecdysozoa</taxon>
        <taxon>Arthropoda</taxon>
        <taxon>Hexapoda</taxon>
        <taxon>Insecta</taxon>
        <taxon>Pterygota</taxon>
        <taxon>Neoptera</taxon>
        <taxon>Endopterygota</taxon>
        <taxon>Lepidoptera</taxon>
        <taxon>Glossata</taxon>
        <taxon>Ditrysia</taxon>
        <taxon>Pyraloidea</taxon>
        <taxon>Crambidae</taxon>
        <taxon>Crambinae</taxon>
        <taxon>Chilo</taxon>
    </lineage>
</organism>
<feature type="region of interest" description="Disordered" evidence="1">
    <location>
        <begin position="666"/>
        <end position="709"/>
    </location>
</feature>
<feature type="region of interest" description="Disordered" evidence="1">
    <location>
        <begin position="41"/>
        <end position="66"/>
    </location>
</feature>
<evidence type="ECO:0000313" key="2">
    <source>
        <dbReference type="EMBL" id="CAH2983497.1"/>
    </source>
</evidence>
<dbReference type="EMBL" id="OU963910">
    <property type="protein sequence ID" value="CAH2983497.1"/>
    <property type="molecule type" value="Genomic_DNA"/>
</dbReference>
<dbReference type="Proteomes" id="UP001153292">
    <property type="component" value="Chromosome 17"/>
</dbReference>
<evidence type="ECO:0000256" key="1">
    <source>
        <dbReference type="SAM" id="MobiDB-lite"/>
    </source>
</evidence>
<feature type="compositionally biased region" description="Basic and acidic residues" evidence="1">
    <location>
        <begin position="41"/>
        <end position="53"/>
    </location>
</feature>
<name>A0ABN8L770_CHISP</name>
<protein>
    <submittedName>
        <fullName evidence="2">Uncharacterized protein</fullName>
    </submittedName>
</protein>
<keyword evidence="3" id="KW-1185">Reference proteome</keyword>
<sequence length="903" mass="105505">MIRTASEFYIIDIVQLLMCANCECKICCSSLREDCLKPDTEKDKKNEEKSMKVDEDETRAITSAPESETEIVTKSVEFHPKIDKQTMLDIQEQRQKNQENYSTIIQRNPEIIASFLENNSEILMSTTEKPSSLNAINKTKLQDVINFWKMFTTSKYKDHTNFVTKRTRTTEKSQNVSSENPIVVHFERSSKEVNIINKLLADYFDKTIQPSTTEKTIISNVDLSNLYRLTQQFENFMKIISQSNKMFANTNNNKLSLTNNTSKDDNFRNNNNIPQQTLIMRASKKKYIETNSKKHSISDISNLLLFNDQLKRSFAITNETYSPSYQMQEMERSKNNQEFYNTKTTKYVNTDFNQQEINVFSKDMMKKIAENVKAIVLKDLRQEIISTTSTYASTLATTETSVTTKNTSSKSEILPVTVRYANKTAETNQVLKNIMELVKELKDLKDKTVSITSTTTESIEKFDTENVYVSNRLLNQHSLPIQMMNPYVRKKPQKIKSFYKTYEPRSITGSQAPLNNINQARMRIDNVPNFIPNKKISESTIIQTNSGEIPPLGVPVSKPLQLIHQNIVVTTAPLAKTLHSSELWASHHTKTNDRDKTINRLEHYRYSNYSQYNPISINRQIGNLLHKPIYRYPNRPQDSSHEGYRGFNRSKNWQTGNLLQNLKTIYHYPHPPQDSSYEGYRGNNRSKYNRDSSYSHHNTDLSYRTEFDNNPTSRDLYRLRFDSNHKKTNSYPSKHDLMLSHYTVAPVFSQTTNNERYELKDEEPRHKEFIDKSRSISTARDDHRLNMESKMRQNYFNNDNRDLKKHYEDTVDSRNHHADIKGFHERLERVDNWRDEAKDDKKERECCETLNLASRQQQALNAMKTRYDDTHFKNFLKTQQKVNDMLEKMLSSKNSGPRSVEII</sequence>
<feature type="compositionally biased region" description="Basic and acidic residues" evidence="1">
    <location>
        <begin position="688"/>
        <end position="707"/>
    </location>
</feature>